<dbReference type="Proteomes" id="UP000275772">
    <property type="component" value="Unassembled WGS sequence"/>
</dbReference>
<dbReference type="EMBL" id="UNSH01000011">
    <property type="protein sequence ID" value="SZF00436.1"/>
    <property type="molecule type" value="Genomic_DNA"/>
</dbReference>
<organism evidence="1 2">
    <name type="scientific">Blumeria hordei</name>
    <name type="common">Barley powdery mildew</name>
    <name type="synonym">Blumeria graminis f. sp. hordei</name>
    <dbReference type="NCBI Taxonomy" id="2867405"/>
    <lineage>
        <taxon>Eukaryota</taxon>
        <taxon>Fungi</taxon>
        <taxon>Dikarya</taxon>
        <taxon>Ascomycota</taxon>
        <taxon>Pezizomycotina</taxon>
        <taxon>Leotiomycetes</taxon>
        <taxon>Erysiphales</taxon>
        <taxon>Erysiphaceae</taxon>
        <taxon>Blumeria</taxon>
    </lineage>
</organism>
<dbReference type="VEuPathDB" id="FungiDB:BLGHR1_11175"/>
<evidence type="ECO:0000313" key="1">
    <source>
        <dbReference type="EMBL" id="SZF00436.1"/>
    </source>
</evidence>
<accession>A0A383UKR4</accession>
<sequence>MSQSLLPSRHSSAHAKPLLARRPRLIRAAATAPSLQTAIISQETHYSQSSTRAAVLLSQVATAGVLRQTRGTSIASLDSVSSHHDRVVAAKEPCSANSENYFSFPSFEDFDDQPHTSSKP</sequence>
<gene>
    <name evidence="1" type="ORF">BLGHR1_11175</name>
</gene>
<evidence type="ECO:0000313" key="2">
    <source>
        <dbReference type="Proteomes" id="UP000275772"/>
    </source>
</evidence>
<protein>
    <submittedName>
        <fullName evidence="1">Uncharacterized protein</fullName>
    </submittedName>
</protein>
<name>A0A383UKR4_BLUHO</name>
<reference evidence="1 2" key="1">
    <citation type="submission" date="2017-11" db="EMBL/GenBank/DDBJ databases">
        <authorList>
            <person name="Kracher B."/>
        </authorList>
    </citation>
    <scope>NUCLEOTIDE SEQUENCE [LARGE SCALE GENOMIC DNA]</scope>
    <source>
        <strain evidence="1 2">RACE1</strain>
    </source>
</reference>
<proteinExistence type="predicted"/>
<dbReference type="AlphaFoldDB" id="A0A383UKR4"/>